<dbReference type="Gene3D" id="3.10.450.50">
    <property type="match status" value="1"/>
</dbReference>
<dbReference type="EMBL" id="FOSH01000018">
    <property type="protein sequence ID" value="SFK65751.1"/>
    <property type="molecule type" value="Genomic_DNA"/>
</dbReference>
<proteinExistence type="predicted"/>
<reference evidence="4" key="1">
    <citation type="submission" date="2016-10" db="EMBL/GenBank/DDBJ databases">
        <authorList>
            <person name="Varghese N."/>
            <person name="Submissions S."/>
        </authorList>
    </citation>
    <scope>NUCLEOTIDE SEQUENCE [LARGE SCALE GENOMIC DNA]</scope>
    <source>
        <strain evidence="4">DSM 11578</strain>
    </source>
</reference>
<dbReference type="AlphaFoldDB" id="A0A1I4BCS0"/>
<dbReference type="Proteomes" id="UP000198924">
    <property type="component" value="Unassembled WGS sequence"/>
</dbReference>
<dbReference type="OrthoDB" id="129343at2"/>
<dbReference type="InterPro" id="IPR009959">
    <property type="entry name" value="Cyclase_SnoaL-like"/>
</dbReference>
<dbReference type="SUPFAM" id="SSF54427">
    <property type="entry name" value="NTF2-like"/>
    <property type="match status" value="1"/>
</dbReference>
<sequence length="158" mass="18112">MTLSRYFFLTLFSLGLLFSATNVFAEQIVQRDLAKEEANRQLVINFYNQFFNQHQVQQAAEVVADNYIQHNPHVPDGKAPFVGYFEGYFKNNPQSKADIVRSTADNDLVYLHIHSTQNAEDPGQAVVDIFRVKNGMIVEHWDVIQDVPQKSANDNTMF</sequence>
<evidence type="ECO:0000256" key="1">
    <source>
        <dbReference type="SAM" id="SignalP"/>
    </source>
</evidence>
<evidence type="ECO:0000313" key="3">
    <source>
        <dbReference type="EMBL" id="SFK65751.1"/>
    </source>
</evidence>
<dbReference type="PANTHER" id="PTHR38436">
    <property type="entry name" value="POLYKETIDE CYCLASE SNOAL-LIKE DOMAIN"/>
    <property type="match status" value="1"/>
</dbReference>
<evidence type="ECO:0000313" key="4">
    <source>
        <dbReference type="Proteomes" id="UP000198924"/>
    </source>
</evidence>
<dbReference type="RefSeq" id="WP_091715501.1">
    <property type="nucleotide sequence ID" value="NZ_FOSH01000018.1"/>
</dbReference>
<feature type="chain" id="PRO_5011670476" evidence="1">
    <location>
        <begin position="26"/>
        <end position="158"/>
    </location>
</feature>
<gene>
    <name evidence="3" type="ORF">SAMN04488079_11830</name>
</gene>
<dbReference type="InterPro" id="IPR032710">
    <property type="entry name" value="NTF2-like_dom_sf"/>
</dbReference>
<dbReference type="GO" id="GO:0030638">
    <property type="term" value="P:polyketide metabolic process"/>
    <property type="evidence" value="ECO:0007669"/>
    <property type="project" value="InterPro"/>
</dbReference>
<feature type="domain" description="SnoaL-like" evidence="2">
    <location>
        <begin position="45"/>
        <end position="140"/>
    </location>
</feature>
<organism evidence="3 4">
    <name type="scientific">Methylophaga sulfidovorans</name>
    <dbReference type="NCBI Taxonomy" id="45496"/>
    <lineage>
        <taxon>Bacteria</taxon>
        <taxon>Pseudomonadati</taxon>
        <taxon>Pseudomonadota</taxon>
        <taxon>Gammaproteobacteria</taxon>
        <taxon>Thiotrichales</taxon>
        <taxon>Piscirickettsiaceae</taxon>
        <taxon>Methylophaga</taxon>
    </lineage>
</organism>
<dbReference type="STRING" id="45496.SAMN04488079_11830"/>
<feature type="signal peptide" evidence="1">
    <location>
        <begin position="1"/>
        <end position="25"/>
    </location>
</feature>
<keyword evidence="1" id="KW-0732">Signal</keyword>
<protein>
    <submittedName>
        <fullName evidence="3">Predicted SnoaL-like aldol condensation-catalyzing enzyme</fullName>
    </submittedName>
</protein>
<dbReference type="InterPro" id="IPR037401">
    <property type="entry name" value="SnoaL-like"/>
</dbReference>
<evidence type="ECO:0000259" key="2">
    <source>
        <dbReference type="Pfam" id="PF12680"/>
    </source>
</evidence>
<dbReference type="Pfam" id="PF12680">
    <property type="entry name" value="SnoaL_2"/>
    <property type="match status" value="1"/>
</dbReference>
<name>A0A1I4BCS0_9GAMM</name>
<accession>A0A1I4BCS0</accession>
<keyword evidence="4" id="KW-1185">Reference proteome</keyword>
<dbReference type="PANTHER" id="PTHR38436:SF1">
    <property type="entry name" value="ESTER CYCLASE"/>
    <property type="match status" value="1"/>
</dbReference>